<dbReference type="PANTHER" id="PTHR30126">
    <property type="entry name" value="HTH-TYPE TRANSCRIPTIONAL REGULATOR"/>
    <property type="match status" value="1"/>
</dbReference>
<dbReference type="AlphaFoldDB" id="A0A3M6QV67"/>
<dbReference type="InterPro" id="IPR036388">
    <property type="entry name" value="WH-like_DNA-bd_sf"/>
</dbReference>
<evidence type="ECO:0000313" key="7">
    <source>
        <dbReference type="Proteomes" id="UP000278006"/>
    </source>
</evidence>
<dbReference type="InterPro" id="IPR000847">
    <property type="entry name" value="LysR_HTH_N"/>
</dbReference>
<protein>
    <submittedName>
        <fullName evidence="6">LysR family transcriptional regulator</fullName>
    </submittedName>
</protein>
<keyword evidence="3" id="KW-0238">DNA-binding</keyword>
<dbReference type="GO" id="GO:0000976">
    <property type="term" value="F:transcription cis-regulatory region binding"/>
    <property type="evidence" value="ECO:0007669"/>
    <property type="project" value="TreeGrafter"/>
</dbReference>
<dbReference type="SUPFAM" id="SSF46785">
    <property type="entry name" value="Winged helix' DNA-binding domain"/>
    <property type="match status" value="1"/>
</dbReference>
<evidence type="ECO:0000259" key="5">
    <source>
        <dbReference type="PROSITE" id="PS50931"/>
    </source>
</evidence>
<dbReference type="SUPFAM" id="SSF53850">
    <property type="entry name" value="Periplasmic binding protein-like II"/>
    <property type="match status" value="1"/>
</dbReference>
<evidence type="ECO:0000256" key="1">
    <source>
        <dbReference type="ARBA" id="ARBA00009437"/>
    </source>
</evidence>
<dbReference type="RefSeq" id="WP_122228950.1">
    <property type="nucleotide sequence ID" value="NZ_RDQO01000002.1"/>
</dbReference>
<dbReference type="GO" id="GO:0003700">
    <property type="term" value="F:DNA-binding transcription factor activity"/>
    <property type="evidence" value="ECO:0007669"/>
    <property type="project" value="InterPro"/>
</dbReference>
<dbReference type="Proteomes" id="UP000278006">
    <property type="component" value="Unassembled WGS sequence"/>
</dbReference>
<dbReference type="InterPro" id="IPR005119">
    <property type="entry name" value="LysR_subst-bd"/>
</dbReference>
<sequence length="289" mass="31557">METDFLRTLLRVAELGSMAQAARSLDITPAAVAHQVRSLELSLGAALVVRSGRTVLPTAAGHRLLERVRPLLTEVMQLRSAVQGPSYEGQLNVGAINTVLHTVFAAVLERFAQRYPQVRLLVHAGMSQPLLEQVQQGRLDVAMCLHPQFELPKTLGWAPLREEPLMVLAPASLAAGDPLELLQRQPFIRYDRSLGGGRQADAYLRAHGIVTQERIELSSLLAIAMMVDRGLGVSLVPRIDSPLTAALHTVHIPLPDPPPPRAFGVLWQRAGPREPLVQAFRLVAAEAVR</sequence>
<comment type="similarity">
    <text evidence="1">Belongs to the LysR transcriptional regulatory family.</text>
</comment>
<evidence type="ECO:0000256" key="3">
    <source>
        <dbReference type="ARBA" id="ARBA00023125"/>
    </source>
</evidence>
<gene>
    <name evidence="6" type="ORF">D8I35_08215</name>
</gene>
<evidence type="ECO:0000313" key="6">
    <source>
        <dbReference type="EMBL" id="RMX06905.1"/>
    </source>
</evidence>
<evidence type="ECO:0000256" key="2">
    <source>
        <dbReference type="ARBA" id="ARBA00023015"/>
    </source>
</evidence>
<reference evidence="6 7" key="1">
    <citation type="submission" date="2018-10" db="EMBL/GenBank/DDBJ databases">
        <title>Draft genome of Cortibacter populi DSM10536.</title>
        <authorList>
            <person name="Bernier A.-M."/>
            <person name="Bernard K."/>
        </authorList>
    </citation>
    <scope>NUCLEOTIDE SEQUENCE [LARGE SCALE GENOMIC DNA]</scope>
    <source>
        <strain evidence="6 7">DSM 105136</strain>
    </source>
</reference>
<organism evidence="6 7">
    <name type="scientific">Corticibacter populi</name>
    <dbReference type="NCBI Taxonomy" id="1550736"/>
    <lineage>
        <taxon>Bacteria</taxon>
        <taxon>Pseudomonadati</taxon>
        <taxon>Pseudomonadota</taxon>
        <taxon>Betaproteobacteria</taxon>
        <taxon>Burkholderiales</taxon>
        <taxon>Comamonadaceae</taxon>
        <taxon>Corticibacter</taxon>
    </lineage>
</organism>
<accession>A0A3M6QV67</accession>
<dbReference type="Gene3D" id="1.10.10.10">
    <property type="entry name" value="Winged helix-like DNA-binding domain superfamily/Winged helix DNA-binding domain"/>
    <property type="match status" value="1"/>
</dbReference>
<dbReference type="Pfam" id="PF00126">
    <property type="entry name" value="HTH_1"/>
    <property type="match status" value="1"/>
</dbReference>
<dbReference type="PANTHER" id="PTHR30126:SF91">
    <property type="entry name" value="LYSR FAMILY TRANSCRIPTIONAL REGULATOR"/>
    <property type="match status" value="1"/>
</dbReference>
<dbReference type="Pfam" id="PF03466">
    <property type="entry name" value="LysR_substrate"/>
    <property type="match status" value="1"/>
</dbReference>
<dbReference type="EMBL" id="RDQO01000002">
    <property type="protein sequence ID" value="RMX06905.1"/>
    <property type="molecule type" value="Genomic_DNA"/>
</dbReference>
<keyword evidence="7" id="KW-1185">Reference proteome</keyword>
<keyword evidence="2" id="KW-0805">Transcription regulation</keyword>
<feature type="domain" description="HTH lysR-type" evidence="5">
    <location>
        <begin position="1"/>
        <end position="58"/>
    </location>
</feature>
<evidence type="ECO:0000256" key="4">
    <source>
        <dbReference type="ARBA" id="ARBA00023163"/>
    </source>
</evidence>
<proteinExistence type="inferred from homology"/>
<comment type="caution">
    <text evidence="6">The sequence shown here is derived from an EMBL/GenBank/DDBJ whole genome shotgun (WGS) entry which is preliminary data.</text>
</comment>
<dbReference type="Gene3D" id="3.40.190.10">
    <property type="entry name" value="Periplasmic binding protein-like II"/>
    <property type="match status" value="2"/>
</dbReference>
<name>A0A3M6QV67_9BURK</name>
<dbReference type="PROSITE" id="PS50931">
    <property type="entry name" value="HTH_LYSR"/>
    <property type="match status" value="1"/>
</dbReference>
<dbReference type="OrthoDB" id="9803735at2"/>
<dbReference type="InterPro" id="IPR036390">
    <property type="entry name" value="WH_DNA-bd_sf"/>
</dbReference>
<keyword evidence="4" id="KW-0804">Transcription</keyword>